<organism evidence="10">
    <name type="scientific">Notodromas monacha</name>
    <dbReference type="NCBI Taxonomy" id="399045"/>
    <lineage>
        <taxon>Eukaryota</taxon>
        <taxon>Metazoa</taxon>
        <taxon>Ecdysozoa</taxon>
        <taxon>Arthropoda</taxon>
        <taxon>Crustacea</taxon>
        <taxon>Oligostraca</taxon>
        <taxon>Ostracoda</taxon>
        <taxon>Podocopa</taxon>
        <taxon>Podocopida</taxon>
        <taxon>Cypridocopina</taxon>
        <taxon>Cypridoidea</taxon>
        <taxon>Cyprididae</taxon>
        <taxon>Notodromas</taxon>
    </lineage>
</organism>
<evidence type="ECO:0000256" key="1">
    <source>
        <dbReference type="ARBA" id="ARBA00004141"/>
    </source>
</evidence>
<evidence type="ECO:0000313" key="11">
    <source>
        <dbReference type="Proteomes" id="UP000678499"/>
    </source>
</evidence>
<keyword evidence="2 8" id="KW-0812">Transmembrane</keyword>
<evidence type="ECO:0000256" key="7">
    <source>
        <dbReference type="SAM" id="MobiDB-lite"/>
    </source>
</evidence>
<dbReference type="GO" id="GO:0016887">
    <property type="term" value="F:ATP hydrolysis activity"/>
    <property type="evidence" value="ECO:0007669"/>
    <property type="project" value="InterPro"/>
</dbReference>
<dbReference type="Proteomes" id="UP000678499">
    <property type="component" value="Unassembled WGS sequence"/>
</dbReference>
<dbReference type="InterPro" id="IPR003439">
    <property type="entry name" value="ABC_transporter-like_ATP-bd"/>
</dbReference>
<dbReference type="PANTHER" id="PTHR43038:SF3">
    <property type="entry name" value="ABC TRANSPORTER G FAMILY MEMBER 20 ISOFORM X1"/>
    <property type="match status" value="1"/>
</dbReference>
<feature type="transmembrane region" description="Helical" evidence="8">
    <location>
        <begin position="644"/>
        <end position="666"/>
    </location>
</feature>
<dbReference type="GO" id="GO:0016020">
    <property type="term" value="C:membrane"/>
    <property type="evidence" value="ECO:0007669"/>
    <property type="project" value="UniProtKB-SubCell"/>
</dbReference>
<evidence type="ECO:0000313" key="10">
    <source>
        <dbReference type="EMBL" id="CAD7275407.1"/>
    </source>
</evidence>
<evidence type="ECO:0000256" key="2">
    <source>
        <dbReference type="ARBA" id="ARBA00022692"/>
    </source>
</evidence>
<keyword evidence="5 8" id="KW-1133">Transmembrane helix</keyword>
<dbReference type="SMART" id="SM00382">
    <property type="entry name" value="AAA"/>
    <property type="match status" value="1"/>
</dbReference>
<evidence type="ECO:0000256" key="5">
    <source>
        <dbReference type="ARBA" id="ARBA00022989"/>
    </source>
</evidence>
<dbReference type="SUPFAM" id="SSF52540">
    <property type="entry name" value="P-loop containing nucleoside triphosphate hydrolases"/>
    <property type="match status" value="1"/>
</dbReference>
<feature type="domain" description="ABC transporter" evidence="9">
    <location>
        <begin position="26"/>
        <end position="261"/>
    </location>
</feature>
<dbReference type="CDD" id="cd03230">
    <property type="entry name" value="ABC_DR_subfamily_A"/>
    <property type="match status" value="1"/>
</dbReference>
<dbReference type="InterPro" id="IPR013525">
    <property type="entry name" value="ABC2_TM"/>
</dbReference>
<reference evidence="10" key="1">
    <citation type="submission" date="2020-11" db="EMBL/GenBank/DDBJ databases">
        <authorList>
            <person name="Tran Van P."/>
        </authorList>
    </citation>
    <scope>NUCLEOTIDE SEQUENCE</scope>
</reference>
<keyword evidence="4" id="KW-0067">ATP-binding</keyword>
<sequence length="713" mass="77551">MDDPEGHPEAIVVKDLEFSYGSSRCARLKWLGKCCREPFKVLRSIDLTVKRASIYGLLGPSGTGKTTLLECILGMLHCQAGSVRVFGHKPGTRISGLPGPACGYMPQDISLVAELTTYETLLYYGLIQGMALSRIRERISFLADLLRLPTGRESITTTVHVMSAGQQRRLSLASALIHEPELLILDEPTVGVDPTLRLEIWKYLRKLVNDEGSSIIVTTHYVEECRLADTIGMMKSGFMIAQASPAELMRAQETDDLEAIFVRLFRRHNVSVDQVPNLPESSSTTQLQSPTTSSEEVRQRAAAGERSSAGADPVAMRKASSHVDEFDFDDEDEAKGSKRYKRRFIPRAAPRFLPSGIHLLALMVRNMVVLLRTPSIYVFQLLFVALQVALFCLTIGSGPNKENRPVVAVAGAPASMCHAPLSSRPQCALLLQESCVSKKDADRHFKDFRVERWNVTTAAEVERKLKSGDAWAALLYSNGFEALLKSSVVAEAAGRAQFQRLAEGAGPDTVHTQLKGAVTQAGIPLKLAGGVPAQLYMDGSVPFSAIFAMTELKTGLETCLRGPAKKSALRIADSPPVPYQFNPKFGSDAGSTLDFLAPTVIALVPFYMSSTLTSSQIVQDKITGVLYRSIASGVRASSIILSQVMTSFLLGAVQAVLAVVLVLFAFDVTNRGSVAVVLLVGVLNSILGIVTGIYTHHHHHHQISHPVVGRQYI</sequence>
<keyword evidence="11" id="KW-1185">Reference proteome</keyword>
<dbReference type="Pfam" id="PF00005">
    <property type="entry name" value="ABC_tran"/>
    <property type="match status" value="1"/>
</dbReference>
<dbReference type="PANTHER" id="PTHR43038">
    <property type="entry name" value="ATP-BINDING CASSETTE, SUB-FAMILY H, MEMBER 1"/>
    <property type="match status" value="1"/>
</dbReference>
<dbReference type="InterPro" id="IPR003593">
    <property type="entry name" value="AAA+_ATPase"/>
</dbReference>
<dbReference type="GO" id="GO:0140359">
    <property type="term" value="F:ABC-type transporter activity"/>
    <property type="evidence" value="ECO:0007669"/>
    <property type="project" value="InterPro"/>
</dbReference>
<dbReference type="Pfam" id="PF12698">
    <property type="entry name" value="ABC2_membrane_3"/>
    <property type="match status" value="1"/>
</dbReference>
<keyword evidence="3" id="KW-0547">Nucleotide-binding</keyword>
<dbReference type="PROSITE" id="PS50893">
    <property type="entry name" value="ABC_TRANSPORTER_2"/>
    <property type="match status" value="1"/>
</dbReference>
<evidence type="ECO:0000256" key="4">
    <source>
        <dbReference type="ARBA" id="ARBA00022840"/>
    </source>
</evidence>
<protein>
    <recommendedName>
        <fullName evidence="9">ABC transporter domain-containing protein</fullName>
    </recommendedName>
</protein>
<evidence type="ECO:0000256" key="6">
    <source>
        <dbReference type="ARBA" id="ARBA00023136"/>
    </source>
</evidence>
<dbReference type="PROSITE" id="PS00211">
    <property type="entry name" value="ABC_TRANSPORTER_1"/>
    <property type="match status" value="1"/>
</dbReference>
<evidence type="ECO:0000256" key="3">
    <source>
        <dbReference type="ARBA" id="ARBA00022741"/>
    </source>
</evidence>
<evidence type="ECO:0000256" key="8">
    <source>
        <dbReference type="SAM" id="Phobius"/>
    </source>
</evidence>
<dbReference type="GO" id="GO:0005524">
    <property type="term" value="F:ATP binding"/>
    <property type="evidence" value="ECO:0007669"/>
    <property type="project" value="UniProtKB-KW"/>
</dbReference>
<dbReference type="InterPro" id="IPR027417">
    <property type="entry name" value="P-loop_NTPase"/>
</dbReference>
<comment type="subcellular location">
    <subcellularLocation>
        <location evidence="1">Membrane</location>
        <topology evidence="1">Multi-pass membrane protein</topology>
    </subcellularLocation>
</comment>
<accession>A0A7R9BHY7</accession>
<proteinExistence type="predicted"/>
<feature type="region of interest" description="Disordered" evidence="7">
    <location>
        <begin position="275"/>
        <end position="314"/>
    </location>
</feature>
<evidence type="ECO:0000259" key="9">
    <source>
        <dbReference type="PROSITE" id="PS50893"/>
    </source>
</evidence>
<dbReference type="EMBL" id="CAJPEX010000411">
    <property type="protein sequence ID" value="CAG0915559.1"/>
    <property type="molecule type" value="Genomic_DNA"/>
</dbReference>
<dbReference type="AlphaFoldDB" id="A0A7R9BHY7"/>
<dbReference type="EMBL" id="OA882448">
    <property type="protein sequence ID" value="CAD7275407.1"/>
    <property type="molecule type" value="Genomic_DNA"/>
</dbReference>
<dbReference type="InterPro" id="IPR017871">
    <property type="entry name" value="ABC_transporter-like_CS"/>
</dbReference>
<dbReference type="Gene3D" id="3.40.50.300">
    <property type="entry name" value="P-loop containing nucleotide triphosphate hydrolases"/>
    <property type="match status" value="1"/>
</dbReference>
<dbReference type="OrthoDB" id="10255969at2759"/>
<feature type="non-terminal residue" evidence="10">
    <location>
        <position position="1"/>
    </location>
</feature>
<feature type="transmembrane region" description="Helical" evidence="8">
    <location>
        <begin position="672"/>
        <end position="694"/>
    </location>
</feature>
<gene>
    <name evidence="10" type="ORF">NMOB1V02_LOCUS3203</name>
</gene>
<keyword evidence="6 8" id="KW-0472">Membrane</keyword>
<feature type="compositionally biased region" description="Low complexity" evidence="7">
    <location>
        <begin position="278"/>
        <end position="311"/>
    </location>
</feature>
<name>A0A7R9BHY7_9CRUS</name>